<feature type="transmembrane region" description="Helical" evidence="1">
    <location>
        <begin position="55"/>
        <end position="79"/>
    </location>
</feature>
<proteinExistence type="predicted"/>
<protein>
    <recommendedName>
        <fullName evidence="4">DUF4064 domain-containing protein</fullName>
    </recommendedName>
</protein>
<dbReference type="RefSeq" id="WP_348027152.1">
    <property type="nucleotide sequence ID" value="NZ_CP129113.1"/>
</dbReference>
<dbReference type="Proteomes" id="UP001180087">
    <property type="component" value="Chromosome"/>
</dbReference>
<keyword evidence="1" id="KW-0812">Transmembrane</keyword>
<feature type="transmembrane region" description="Helical" evidence="1">
    <location>
        <begin position="91"/>
        <end position="119"/>
    </location>
</feature>
<sequence>MGRSAKLASKLSKIAGILYIVFGGMILLISMFTPIEVTLNDYTTRGRLWELAAEPGAFIFLLIVLLLPIAFGIIGLYISKKVRVHPSTFQGVFMIVVGFFTVIFLVGILFIVAGIQTLLAKKEKELLAE</sequence>
<organism evidence="2 3">
    <name type="scientific">Aciduricibacillus chroicocephali</name>
    <dbReference type="NCBI Taxonomy" id="3054939"/>
    <lineage>
        <taxon>Bacteria</taxon>
        <taxon>Bacillati</taxon>
        <taxon>Bacillota</taxon>
        <taxon>Bacilli</taxon>
        <taxon>Bacillales</taxon>
        <taxon>Bacillaceae</taxon>
        <taxon>Aciduricibacillus</taxon>
    </lineage>
</organism>
<evidence type="ECO:0000313" key="3">
    <source>
        <dbReference type="Proteomes" id="UP001180087"/>
    </source>
</evidence>
<keyword evidence="3" id="KW-1185">Reference proteome</keyword>
<dbReference type="EMBL" id="CP129113">
    <property type="protein sequence ID" value="WLV24285.1"/>
    <property type="molecule type" value="Genomic_DNA"/>
</dbReference>
<feature type="transmembrane region" description="Helical" evidence="1">
    <location>
        <begin position="12"/>
        <end position="35"/>
    </location>
</feature>
<reference evidence="2" key="1">
    <citation type="submission" date="2023-06" db="EMBL/GenBank/DDBJ databases">
        <title>A Treasure from Seagulls: Isolation and Description of Aciduricobacillus qingdaonensis gen. nov., sp. nov., a Rare Obligately Uric Acid-utilizing Member in the Family Bacillaceae.</title>
        <authorList>
            <person name="Liu W."/>
            <person name="Wang B."/>
        </authorList>
    </citation>
    <scope>NUCLEOTIDE SEQUENCE</scope>
    <source>
        <strain evidence="2">44XB</strain>
    </source>
</reference>
<evidence type="ECO:0000256" key="1">
    <source>
        <dbReference type="SAM" id="Phobius"/>
    </source>
</evidence>
<evidence type="ECO:0008006" key="4">
    <source>
        <dbReference type="Google" id="ProtNLM"/>
    </source>
</evidence>
<keyword evidence="1" id="KW-0472">Membrane</keyword>
<name>A0ABY9KTY4_9BACI</name>
<keyword evidence="1" id="KW-1133">Transmembrane helix</keyword>
<gene>
    <name evidence="2" type="ORF">QR721_11655</name>
</gene>
<accession>A0ABY9KTY4</accession>
<evidence type="ECO:0000313" key="2">
    <source>
        <dbReference type="EMBL" id="WLV24285.1"/>
    </source>
</evidence>